<evidence type="ECO:0000313" key="6">
    <source>
        <dbReference type="EMBL" id="GGG21826.1"/>
    </source>
</evidence>
<keyword evidence="7" id="KW-1185">Reference proteome</keyword>
<feature type="domain" description="Poly-beta-hydroxybutyrate polymerase N-terminal" evidence="5">
    <location>
        <begin position="66"/>
        <end position="106"/>
    </location>
</feature>
<dbReference type="Pfam" id="PF07167">
    <property type="entry name" value="PhaC_N"/>
    <property type="match status" value="1"/>
</dbReference>
<evidence type="ECO:0000259" key="4">
    <source>
        <dbReference type="Pfam" id="PF07167"/>
    </source>
</evidence>
<keyword evidence="1" id="KW-0808">Transferase</keyword>
<organism evidence="6 7">
    <name type="scientific">Caldovatus sediminis</name>
    <dbReference type="NCBI Taxonomy" id="2041189"/>
    <lineage>
        <taxon>Bacteria</taxon>
        <taxon>Pseudomonadati</taxon>
        <taxon>Pseudomonadota</taxon>
        <taxon>Alphaproteobacteria</taxon>
        <taxon>Acetobacterales</taxon>
        <taxon>Roseomonadaceae</taxon>
        <taxon>Caldovatus</taxon>
    </lineage>
</organism>
<name>A0A8J2Z8Q6_9PROT</name>
<evidence type="ECO:0000259" key="5">
    <source>
        <dbReference type="Pfam" id="PF12551"/>
    </source>
</evidence>
<comment type="caution">
    <text evidence="6">The sequence shown here is derived from an EMBL/GenBank/DDBJ whole genome shotgun (WGS) entry which is preliminary data.</text>
</comment>
<dbReference type="InterPro" id="IPR022211">
    <property type="entry name" value="PHBC_N"/>
</dbReference>
<dbReference type="InterPro" id="IPR010941">
    <property type="entry name" value="PhaC_N"/>
</dbReference>
<accession>A0A8J2Z8Q6</accession>
<keyword evidence="2" id="KW-0012">Acyltransferase</keyword>
<evidence type="ECO:0000256" key="2">
    <source>
        <dbReference type="ARBA" id="ARBA00023315"/>
    </source>
</evidence>
<dbReference type="GO" id="GO:0042619">
    <property type="term" value="P:poly-hydroxybutyrate biosynthetic process"/>
    <property type="evidence" value="ECO:0007669"/>
    <property type="project" value="InterPro"/>
</dbReference>
<dbReference type="Proteomes" id="UP000597507">
    <property type="component" value="Unassembled WGS sequence"/>
</dbReference>
<evidence type="ECO:0000313" key="7">
    <source>
        <dbReference type="Proteomes" id="UP000597507"/>
    </source>
</evidence>
<dbReference type="SUPFAM" id="SSF53474">
    <property type="entry name" value="alpha/beta-Hydrolases"/>
    <property type="match status" value="1"/>
</dbReference>
<feature type="region of interest" description="Disordered" evidence="3">
    <location>
        <begin position="1"/>
        <end position="64"/>
    </location>
</feature>
<proteinExistence type="predicted"/>
<gene>
    <name evidence="6" type="primary">phbC1</name>
    <name evidence="6" type="ORF">GCM10010964_07500</name>
</gene>
<feature type="compositionally biased region" description="Low complexity" evidence="3">
    <location>
        <begin position="27"/>
        <end position="64"/>
    </location>
</feature>
<dbReference type="GO" id="GO:0016746">
    <property type="term" value="F:acyltransferase activity"/>
    <property type="evidence" value="ECO:0007669"/>
    <property type="project" value="UniProtKB-KW"/>
</dbReference>
<dbReference type="AlphaFoldDB" id="A0A8J2Z8Q6"/>
<feature type="domain" description="Poly-beta-hydroxybutyrate polymerase N-terminal" evidence="4">
    <location>
        <begin position="144"/>
        <end position="312"/>
    </location>
</feature>
<evidence type="ECO:0000256" key="1">
    <source>
        <dbReference type="ARBA" id="ARBA00022679"/>
    </source>
</evidence>
<reference evidence="6 7" key="1">
    <citation type="journal article" date="2014" name="Int. J. Syst. Evol. Microbiol.">
        <title>Complete genome sequence of Corynebacterium casei LMG S-19264T (=DSM 44701T), isolated from a smear-ripened cheese.</title>
        <authorList>
            <consortium name="US DOE Joint Genome Institute (JGI-PGF)"/>
            <person name="Walter F."/>
            <person name="Albersmeier A."/>
            <person name="Kalinowski J."/>
            <person name="Ruckert C."/>
        </authorList>
    </citation>
    <scope>NUCLEOTIDE SEQUENCE [LARGE SCALE GENOMIC DNA]</scope>
    <source>
        <strain evidence="6 7">CGMCC 1.16330</strain>
    </source>
</reference>
<sequence>MDVDKADRAAAAAREAADANRPPRSPSGPEAGAGPRAAGAGDAPARGGPSGAAPAGPAAAAPLPGFETFDRSLRAAQARATQGISPAAVAAPLLDWAFHLASAPGKRTALALRAQVLAARYALWLARSAAGGEVEPVAAPEPGDTRFADPSWGLFPFSAVAQGYLLAASWWLEAARRVPGVTRRHEEQLGFLMRQVLDVLAPSNQPWLNPAIVMRTAQEGGMNLLRGLQNWIEDLDRQLAGKPPVGAERFVVGGNIAVTPGRVVLRNDLMELIQYAPATAQVHAEPVLIVPAWIMKYYILDLSPENSLVRWLVGRGHTVFMISWKNPDARDRETRLDDYRQRGVMAALDAVSAIVPGRKIHACGYCLGGTILAIAAATMARDHDDRLASMSLLAAQTDFAEAGELMMFIDENQVGWLEDLMWDQGYLDTHQMAGAFQMLRSNDLVWSRIIRNYVLGERDAMTDLTAWNADQTRMPARMHSEYLRGLFLENRLTAGRFAVEGRVIALRDIRAPTFAVGTVRDHIAPWRSVYKVSLFTDTDVTFALVSGGHNVGIVNPPPGRPGSGYQLMTRRHGERYMDPDTWATVAPRHEGSWWAAWEDWLVAAGSGERTAPPPMGAPEHNLAPLEAAPGTYVHMP</sequence>
<dbReference type="EMBL" id="BMKS01000002">
    <property type="protein sequence ID" value="GGG21826.1"/>
    <property type="molecule type" value="Genomic_DNA"/>
</dbReference>
<protein>
    <submittedName>
        <fullName evidence="6">Poly-beta-hydroxybutyrate polymerase</fullName>
    </submittedName>
</protein>
<dbReference type="InterPro" id="IPR051321">
    <property type="entry name" value="PHA/PHB_synthase"/>
</dbReference>
<dbReference type="PANTHER" id="PTHR36837">
    <property type="entry name" value="POLY(3-HYDROXYALKANOATE) POLYMERASE SUBUNIT PHAC"/>
    <property type="match status" value="1"/>
</dbReference>
<dbReference type="InterPro" id="IPR029058">
    <property type="entry name" value="AB_hydrolase_fold"/>
</dbReference>
<dbReference type="PANTHER" id="PTHR36837:SF5">
    <property type="entry name" value="POLY-3-HYDROXYBUTYRATE SYNTHASE"/>
    <property type="match status" value="1"/>
</dbReference>
<dbReference type="Gene3D" id="3.40.50.1820">
    <property type="entry name" value="alpha/beta hydrolase"/>
    <property type="match status" value="1"/>
</dbReference>
<dbReference type="Pfam" id="PF12551">
    <property type="entry name" value="PHBC_N"/>
    <property type="match status" value="1"/>
</dbReference>
<dbReference type="RefSeq" id="WP_188898619.1">
    <property type="nucleotide sequence ID" value="NZ_BMKS01000002.1"/>
</dbReference>
<evidence type="ECO:0000256" key="3">
    <source>
        <dbReference type="SAM" id="MobiDB-lite"/>
    </source>
</evidence>